<dbReference type="KEGG" id="cvi:CV_2807"/>
<name>Q7NU96_CHRVO</name>
<organism evidence="1 2">
    <name type="scientific">Chromobacterium violaceum (strain ATCC 12472 / DSM 30191 / JCM 1249 / CCUG 213 / NBRC 12614 / NCIMB 9131 / NCTC 9757 / MK)</name>
    <dbReference type="NCBI Taxonomy" id="243365"/>
    <lineage>
        <taxon>Bacteria</taxon>
        <taxon>Pseudomonadati</taxon>
        <taxon>Pseudomonadota</taxon>
        <taxon>Betaproteobacteria</taxon>
        <taxon>Neisseriales</taxon>
        <taxon>Chromobacteriaceae</taxon>
        <taxon>Chromobacterium</taxon>
    </lineage>
</organism>
<dbReference type="EMBL" id="AE016825">
    <property type="protein sequence ID" value="AAQ60475.1"/>
    <property type="molecule type" value="Genomic_DNA"/>
</dbReference>
<protein>
    <submittedName>
        <fullName evidence="1">Uncharacterized protein</fullName>
    </submittedName>
</protein>
<keyword evidence="2" id="KW-1185">Reference proteome</keyword>
<dbReference type="HOGENOM" id="CLU_2664455_0_0_4"/>
<evidence type="ECO:0000313" key="2">
    <source>
        <dbReference type="Proteomes" id="UP000001424"/>
    </source>
</evidence>
<dbReference type="STRING" id="243365.CV_2807"/>
<gene>
    <name evidence="1" type="ordered locus">CV_2807</name>
</gene>
<accession>Q7NU96</accession>
<dbReference type="AlphaFoldDB" id="Q7NU96"/>
<sequence>MIDAPPHPASPSLRLCGALFAALPLAMWGPAWQPRLATLPALALGPGLCLAARLLAAASACRGDNPAFKPPISMN</sequence>
<dbReference type="Proteomes" id="UP000001424">
    <property type="component" value="Chromosome"/>
</dbReference>
<proteinExistence type="predicted"/>
<evidence type="ECO:0000313" key="1">
    <source>
        <dbReference type="EMBL" id="AAQ60475.1"/>
    </source>
</evidence>
<reference evidence="1 2" key="1">
    <citation type="journal article" date="2003" name="Proc. Natl. Acad. Sci. U.S.A.">
        <title>The complete genome sequence of Chromobacterium violaceum reveals remarkable and exploitable bacterial adaptability.</title>
        <authorList>
            <person name="Vasconcelos A.T.R."/>
            <person name="de Almeida D.F."/>
            <person name="Almeida F.C."/>
            <person name="de Almeida L.G.P."/>
            <person name="de Almeida R."/>
            <person name="Goncalves J.A.A."/>
            <person name="Andrade E.M."/>
            <person name="Antonio R.V."/>
            <person name="Araripe J."/>
            <person name="de Araujo M.F.F."/>
            <person name="Filho S.A."/>
            <person name="Azevedo V."/>
            <person name="Batista A.J."/>
            <person name="Bataus L.A.M."/>
            <person name="Batista J.S."/>
            <person name="Belo A."/>
            <person name="vander Berg C."/>
            <person name="Blamey J."/>
            <person name="Bogo M."/>
            <person name="Bonato S."/>
            <person name="Bordignon J."/>
            <person name="Brito C.A."/>
            <person name="Brocchi M."/>
            <person name="Burity H.A."/>
            <person name="Camargo A.A."/>
            <person name="Cardoso D.D.P."/>
            <person name="Carneiro N.P."/>
            <person name="Carraro D.M."/>
            <person name="Carvalho C.M.B."/>
            <person name="Cascardo J.C.M."/>
            <person name="Cavada B.S."/>
            <person name="Chueire L.M.O."/>
            <person name="Pasa T.B.C."/>
            <person name="Duran N."/>
            <person name="Fagundes N."/>
            <person name="Falcao C.L."/>
            <person name="Fantinatti F."/>
            <person name="Farias I.P."/>
            <person name="Felipe M.S.S."/>
            <person name="Ferrari L.P."/>
            <person name="Ferro J.A."/>
            <person name="Ferro M.I.T."/>
            <person name="Franco G.R."/>
            <person name="Freitas N.S.A."/>
            <person name="Furlan L.R."/>
            <person name="Gazzinelli R.T."/>
            <person name="Gomes E.A."/>
            <person name="Goncalves P.R."/>
            <person name="Grangeiro T.B."/>
            <person name="Grattapaglia D."/>
            <person name="Grisard E.C."/>
            <person name="Guimaraes C.T."/>
            <person name="Hanna E.S."/>
            <person name="Hungria M."/>
            <person name="Jardim S.N."/>
            <person name="Laurino J."/>
            <person name="Leoi L.C.T."/>
            <person name="Fassarella L."/>
            <person name="Lima A."/>
            <person name="Loureiro M.F."/>
            <person name="Lyra M.C.P."/>
            <person name="Macedo M."/>
            <person name="Madeira H.M.F."/>
            <person name="Manfio G.P."/>
            <person name="Maranhao A.Q."/>
            <person name="Martins W.S."/>
            <person name="di Mauro S.M.Z."/>
            <person name="de Medeiros S.R.B."/>
            <person name="Meissner R.D.V."/>
            <person name="Menck C.F.M."/>
            <person name="Moreira M.A.M."/>
            <person name="Nascimento F.F."/>
            <person name="Nicolas M.F."/>
            <person name="Oliveira J.G."/>
            <person name="Oliveira S.C."/>
            <person name="Paixao R.F.C."/>
            <person name="Parente J.A."/>
            <person name="Pedrosa F.O."/>
            <person name="Pena S.J.D."/>
            <person name="Perreira J.O."/>
            <person name="Perreira M."/>
            <person name="Pinto L.S.R.C."/>
            <person name="Pinto L.S."/>
            <person name="Porto J.I.R."/>
            <person name="Potrich D.P."/>
            <person name="Neto C.E.R."/>
            <person name="Reis A.M.M."/>
            <person name="Rigo L.U."/>
            <person name="Rondinelli E."/>
            <person name="dos Santos E.B.P."/>
            <person name="Santos F.R."/>
            <person name="Schneider M.P.C."/>
            <person name="Seuanez H.N."/>
            <person name="Silva A.M.R."/>
            <person name="da Silva A.L.C."/>
            <person name="Silva D.W."/>
            <person name="Silva R."/>
            <person name="Simoes I.C."/>
            <person name="Simon D."/>
            <person name="Soares C.M.A."/>
            <person name="Soares R.B.A."/>
            <person name="Souza E.M."/>
            <person name="Souza K.R.L."/>
            <person name="Souza R.C."/>
            <person name="Steffens M.B.R."/>
            <person name="Steindel M."/>
            <person name="Teixeira S.R."/>
            <person name="Urmenyi T."/>
            <person name="Vettore A."/>
            <person name="Wassem R."/>
            <person name="Zaha A."/>
            <person name="Simpson A.J.G."/>
        </authorList>
    </citation>
    <scope>NUCLEOTIDE SEQUENCE [LARGE SCALE GENOMIC DNA]</scope>
    <source>
        <strain evidence="2">ATCC 12472 / DSM 30191 / JCM 1249 / NBRC 12614 / NCIMB 9131 / NCTC 9757</strain>
    </source>
</reference>